<sequence length="171" mass="17527">MTGARPRTIGALVAAASALLLAAALWFQFVEGLAPCTLCVWQRWPHVAALVLAGAGAWFGWRWAIALAALALLGGAGVAMFHVGVEQGWWEGLSTCAAGPITGLSTDALLAQIRDAPVARCDEAAWSLFGLSMAAWNAVASLGLATAAAFAASPFGGRAKVQASSSASQYR</sequence>
<dbReference type="EMBL" id="FNQM01000002">
    <property type="protein sequence ID" value="SEA01274.1"/>
    <property type="molecule type" value="Genomic_DNA"/>
</dbReference>
<dbReference type="Gene3D" id="1.20.1550.10">
    <property type="entry name" value="DsbB-like"/>
    <property type="match status" value="1"/>
</dbReference>
<dbReference type="PANTHER" id="PTHR36570:SF3">
    <property type="entry name" value="DISULFIDE BOND FORMATION PROTEIN B"/>
    <property type="match status" value="1"/>
</dbReference>
<dbReference type="GO" id="GO:0005886">
    <property type="term" value="C:plasma membrane"/>
    <property type="evidence" value="ECO:0007669"/>
    <property type="project" value="UniProtKB-SubCell"/>
</dbReference>
<protein>
    <submittedName>
        <fullName evidence="7">Disulfide bond formation protein DsbB</fullName>
    </submittedName>
</protein>
<evidence type="ECO:0000256" key="2">
    <source>
        <dbReference type="ARBA" id="ARBA00022475"/>
    </source>
</evidence>
<proteinExistence type="predicted"/>
<dbReference type="AlphaFoldDB" id="A0A1H3XRR5"/>
<gene>
    <name evidence="7" type="ORF">SAMN05444370_102515</name>
</gene>
<dbReference type="GO" id="GO:0006457">
    <property type="term" value="P:protein folding"/>
    <property type="evidence" value="ECO:0007669"/>
    <property type="project" value="InterPro"/>
</dbReference>
<evidence type="ECO:0000313" key="8">
    <source>
        <dbReference type="Proteomes" id="UP000198703"/>
    </source>
</evidence>
<reference evidence="7 8" key="1">
    <citation type="submission" date="2016-10" db="EMBL/GenBank/DDBJ databases">
        <authorList>
            <person name="de Groot N.N."/>
        </authorList>
    </citation>
    <scope>NUCLEOTIDE SEQUENCE [LARGE SCALE GENOMIC DNA]</scope>
    <source>
        <strain evidence="7 8">DSM 15345</strain>
    </source>
</reference>
<dbReference type="RefSeq" id="WP_175478728.1">
    <property type="nucleotide sequence ID" value="NZ_FNQM01000002.1"/>
</dbReference>
<keyword evidence="3 6" id="KW-0812">Transmembrane</keyword>
<keyword evidence="2" id="KW-1003">Cell membrane</keyword>
<feature type="transmembrane region" description="Helical" evidence="6">
    <location>
        <begin position="134"/>
        <end position="152"/>
    </location>
</feature>
<feature type="transmembrane region" description="Helical" evidence="6">
    <location>
        <begin position="66"/>
        <end position="85"/>
    </location>
</feature>
<dbReference type="InterPro" id="IPR003752">
    <property type="entry name" value="DiS_bond_form_DsbB/BdbC"/>
</dbReference>
<organism evidence="7 8">
    <name type="scientific">Rubrimonas cliftonensis</name>
    <dbReference type="NCBI Taxonomy" id="89524"/>
    <lineage>
        <taxon>Bacteria</taxon>
        <taxon>Pseudomonadati</taxon>
        <taxon>Pseudomonadota</taxon>
        <taxon>Alphaproteobacteria</taxon>
        <taxon>Rhodobacterales</taxon>
        <taxon>Paracoccaceae</taxon>
        <taxon>Rubrimonas</taxon>
    </lineage>
</organism>
<dbReference type="Pfam" id="PF02600">
    <property type="entry name" value="DsbB"/>
    <property type="match status" value="1"/>
</dbReference>
<dbReference type="PIRSF" id="PIRSF033913">
    <property type="entry name" value="S-S_format_DsbB"/>
    <property type="match status" value="1"/>
</dbReference>
<keyword evidence="4 6" id="KW-1133">Transmembrane helix</keyword>
<evidence type="ECO:0000256" key="1">
    <source>
        <dbReference type="ARBA" id="ARBA00004651"/>
    </source>
</evidence>
<comment type="subcellular location">
    <subcellularLocation>
        <location evidence="1">Cell membrane</location>
        <topology evidence="1">Multi-pass membrane protein</topology>
    </subcellularLocation>
</comment>
<dbReference type="STRING" id="89524.SAMN05444370_102515"/>
<dbReference type="GO" id="GO:0015035">
    <property type="term" value="F:protein-disulfide reductase activity"/>
    <property type="evidence" value="ECO:0007669"/>
    <property type="project" value="InterPro"/>
</dbReference>
<evidence type="ECO:0000256" key="6">
    <source>
        <dbReference type="SAM" id="Phobius"/>
    </source>
</evidence>
<feature type="transmembrane region" description="Helical" evidence="6">
    <location>
        <begin position="42"/>
        <end position="59"/>
    </location>
</feature>
<dbReference type="InterPro" id="IPR023380">
    <property type="entry name" value="DsbB-like_sf"/>
</dbReference>
<dbReference type="Proteomes" id="UP000198703">
    <property type="component" value="Unassembled WGS sequence"/>
</dbReference>
<name>A0A1H3XRR5_9RHOB</name>
<accession>A0A1H3XRR5</accession>
<dbReference type="InterPro" id="IPR050183">
    <property type="entry name" value="DsbB"/>
</dbReference>
<evidence type="ECO:0000313" key="7">
    <source>
        <dbReference type="EMBL" id="SEA01274.1"/>
    </source>
</evidence>
<dbReference type="InterPro" id="IPR024199">
    <property type="entry name" value="Uncharacterised_DsbB"/>
</dbReference>
<dbReference type="PANTHER" id="PTHR36570">
    <property type="entry name" value="DISULFIDE BOND FORMATION PROTEIN B"/>
    <property type="match status" value="1"/>
</dbReference>
<dbReference type="SUPFAM" id="SSF158442">
    <property type="entry name" value="DsbB-like"/>
    <property type="match status" value="1"/>
</dbReference>
<evidence type="ECO:0000256" key="4">
    <source>
        <dbReference type="ARBA" id="ARBA00022989"/>
    </source>
</evidence>
<evidence type="ECO:0000256" key="3">
    <source>
        <dbReference type="ARBA" id="ARBA00022692"/>
    </source>
</evidence>
<keyword evidence="8" id="KW-1185">Reference proteome</keyword>
<keyword evidence="5 6" id="KW-0472">Membrane</keyword>
<evidence type="ECO:0000256" key="5">
    <source>
        <dbReference type="ARBA" id="ARBA00023136"/>
    </source>
</evidence>